<dbReference type="GO" id="GO:0031982">
    <property type="term" value="C:vesicle"/>
    <property type="evidence" value="ECO:0007669"/>
    <property type="project" value="TreeGrafter"/>
</dbReference>
<evidence type="ECO:0000256" key="5">
    <source>
        <dbReference type="ARBA" id="ARBA00022692"/>
    </source>
</evidence>
<organism evidence="12 13">
    <name type="scientific">Chanos chanos</name>
    <name type="common">Milkfish</name>
    <name type="synonym">Mugil chanos</name>
    <dbReference type="NCBI Taxonomy" id="29144"/>
    <lineage>
        <taxon>Eukaryota</taxon>
        <taxon>Metazoa</taxon>
        <taxon>Chordata</taxon>
        <taxon>Craniata</taxon>
        <taxon>Vertebrata</taxon>
        <taxon>Euteleostomi</taxon>
        <taxon>Actinopterygii</taxon>
        <taxon>Neopterygii</taxon>
        <taxon>Teleostei</taxon>
        <taxon>Ostariophysi</taxon>
        <taxon>Gonorynchiformes</taxon>
        <taxon>Chanidae</taxon>
        <taxon>Chanos</taxon>
    </lineage>
</organism>
<dbReference type="PANTHER" id="PTHR10462:SF33">
    <property type="entry name" value="ALPHA-1,3-GALACTOSYLTRANSFERASE 2"/>
    <property type="match status" value="1"/>
</dbReference>
<dbReference type="GO" id="GO:0016020">
    <property type="term" value="C:membrane"/>
    <property type="evidence" value="ECO:0007669"/>
    <property type="project" value="UniProtKB-SubCell"/>
</dbReference>
<evidence type="ECO:0000256" key="9">
    <source>
        <dbReference type="PIRSR" id="PIRSR605076-1"/>
    </source>
</evidence>
<dbReference type="RefSeq" id="XP_030629940.1">
    <property type="nucleotide sequence ID" value="XM_030774080.1"/>
</dbReference>
<dbReference type="FunFam" id="3.90.550.10:FF:000022">
    <property type="entry name" value="Histo-blood group ABO system transferase"/>
    <property type="match status" value="1"/>
</dbReference>
<evidence type="ECO:0000313" key="12">
    <source>
        <dbReference type="Proteomes" id="UP000504632"/>
    </source>
</evidence>
<dbReference type="InterPro" id="IPR029044">
    <property type="entry name" value="Nucleotide-diphossugar_trans"/>
</dbReference>
<evidence type="ECO:0000256" key="4">
    <source>
        <dbReference type="ARBA" id="ARBA00022679"/>
    </source>
</evidence>
<dbReference type="GeneID" id="115811738"/>
<sequence>MNRKTVLIVFCVATLLLLVFGLIFELRSLRRYAVEITSGDWDAGKHVTLGELKLNYTKKAESTAAPPRPTSVLGNIIDQQLNYGSRTRVLTRTNWNAPIMWEGMYNPKLYDEYHKTRGTTVAMTVFAAGKYLDAYLRKFLISAELHFMVGFPVTYYVFTDAPENVPDIQLAEDRKLKVIKIEKRYHWPEISMVRMRIIADFIKSELHDPKQFIFCMDVDQEFVGRFGSEALGDSVALLHAHFYKRSLREFTYDRNPKSRAYMNEGDFYYHAAIFGGSLQNVKKLTEACDEAMMADKTNGVEALWQDESHLNKYFWINKPSKLLSPEYCWDRSIGDRRDIFVERLMWAPKDYERLRTYG</sequence>
<evidence type="ECO:0000256" key="1">
    <source>
        <dbReference type="ARBA" id="ARBA00004606"/>
    </source>
</evidence>
<keyword evidence="11" id="KW-0464">Manganese</keyword>
<comment type="similarity">
    <text evidence="2">Belongs to the glycosyltransferase 6 family.</text>
</comment>
<comment type="subcellular location">
    <subcellularLocation>
        <location evidence="1">Membrane</location>
        <topology evidence="1">Single-pass type II membrane protein</topology>
    </subcellularLocation>
</comment>
<feature type="binding site" evidence="11">
    <location>
        <position position="219"/>
    </location>
    <ligand>
        <name>Mn(2+)</name>
        <dbReference type="ChEBI" id="CHEBI:29035"/>
    </ligand>
</feature>
<keyword evidence="7" id="KW-1133">Transmembrane helix</keyword>
<dbReference type="Proteomes" id="UP000504632">
    <property type="component" value="Chromosome 1"/>
</dbReference>
<accession>A0A6J2VAR9</accession>
<dbReference type="GO" id="GO:0046872">
    <property type="term" value="F:metal ion binding"/>
    <property type="evidence" value="ECO:0007669"/>
    <property type="project" value="UniProtKB-KW"/>
</dbReference>
<evidence type="ECO:0000256" key="2">
    <source>
        <dbReference type="ARBA" id="ARBA00010413"/>
    </source>
</evidence>
<keyword evidence="5" id="KW-0812">Transmembrane</keyword>
<evidence type="ECO:0000256" key="7">
    <source>
        <dbReference type="ARBA" id="ARBA00022989"/>
    </source>
</evidence>
<evidence type="ECO:0000256" key="3">
    <source>
        <dbReference type="ARBA" id="ARBA00022676"/>
    </source>
</evidence>
<dbReference type="GO" id="GO:0005975">
    <property type="term" value="P:carbohydrate metabolic process"/>
    <property type="evidence" value="ECO:0007669"/>
    <property type="project" value="InterPro"/>
</dbReference>
<dbReference type="OrthoDB" id="10013941at2759"/>
<comment type="cofactor">
    <cofactor evidence="11">
        <name>Mn(2+)</name>
        <dbReference type="ChEBI" id="CHEBI:29035"/>
    </cofactor>
    <text evidence="11">Binds 1 Mn(2+) ion per subunit.</text>
</comment>
<evidence type="ECO:0000256" key="8">
    <source>
        <dbReference type="ARBA" id="ARBA00023136"/>
    </source>
</evidence>
<feature type="binding site" evidence="10">
    <location>
        <position position="239"/>
    </location>
    <ligand>
        <name>an alpha-L-fucosyl-(1-&gt;2)-beta-D-galactosyl derivative</name>
        <dbReference type="ChEBI" id="CHEBI:140327"/>
    </ligand>
</feature>
<evidence type="ECO:0000256" key="11">
    <source>
        <dbReference type="PIRSR" id="PIRSR605076-3"/>
    </source>
</evidence>
<keyword evidence="12" id="KW-1185">Reference proteome</keyword>
<dbReference type="InterPro" id="IPR005076">
    <property type="entry name" value="Glyco_trans_6"/>
</dbReference>
<feature type="binding site" evidence="10">
    <location>
        <position position="330"/>
    </location>
    <ligand>
        <name>an alpha-L-fucosyl-(1-&gt;2)-beta-D-galactosyl derivative</name>
        <dbReference type="ChEBI" id="CHEBI:140327"/>
    </ligand>
</feature>
<proteinExistence type="inferred from homology"/>
<feature type="binding site" evidence="10">
    <location>
        <begin position="217"/>
        <end position="219"/>
    </location>
    <ligand>
        <name>UDP-N-acetyl-alpha-D-galactosamine</name>
        <dbReference type="ChEBI" id="CHEBI:67138"/>
    </ligand>
</feature>
<gene>
    <name evidence="13" type="primary">LOC115811738</name>
</gene>
<feature type="active site" description="Nucleophile" evidence="9">
    <location>
        <position position="307"/>
    </location>
</feature>
<feature type="binding site" evidence="10">
    <location>
        <position position="131"/>
    </location>
    <ligand>
        <name>UDP-N-acetyl-alpha-D-galactosamine</name>
        <dbReference type="ChEBI" id="CHEBI:67138"/>
    </ligand>
</feature>
<evidence type="ECO:0000256" key="6">
    <source>
        <dbReference type="ARBA" id="ARBA00022968"/>
    </source>
</evidence>
<dbReference type="InParanoid" id="A0A6J2VAR9"/>
<evidence type="ECO:0000313" key="13">
    <source>
        <dbReference type="RefSeq" id="XP_030629940.1"/>
    </source>
</evidence>
<dbReference type="GO" id="GO:0005794">
    <property type="term" value="C:Golgi apparatus"/>
    <property type="evidence" value="ECO:0007669"/>
    <property type="project" value="TreeGrafter"/>
</dbReference>
<dbReference type="Gene3D" id="3.90.550.10">
    <property type="entry name" value="Spore Coat Polysaccharide Biosynthesis Protein SpsA, Chain A"/>
    <property type="match status" value="1"/>
</dbReference>
<dbReference type="SUPFAM" id="SSF53448">
    <property type="entry name" value="Nucleotide-diphospho-sugar transferases"/>
    <property type="match status" value="1"/>
</dbReference>
<keyword evidence="6" id="KW-0735">Signal-anchor</keyword>
<keyword evidence="11" id="KW-0479">Metal-binding</keyword>
<dbReference type="Pfam" id="PF03414">
    <property type="entry name" value="Glyco_transf_6"/>
    <property type="match status" value="1"/>
</dbReference>
<keyword evidence="8" id="KW-0472">Membrane</keyword>
<evidence type="ECO:0000256" key="10">
    <source>
        <dbReference type="PIRSR" id="PIRSR605076-2"/>
    </source>
</evidence>
<keyword evidence="3" id="KW-0328">Glycosyltransferase</keyword>
<feature type="binding site" evidence="10">
    <location>
        <position position="251"/>
    </location>
    <ligand>
        <name>an alpha-L-fucosyl-(1-&gt;2)-beta-D-galactosyl derivative</name>
        <dbReference type="ChEBI" id="CHEBI:140327"/>
    </ligand>
</feature>
<feature type="binding site" evidence="10">
    <location>
        <position position="307"/>
    </location>
    <ligand>
        <name>an alpha-L-fucosyl-(1-&gt;2)-beta-D-galactosyl derivative</name>
        <dbReference type="ChEBI" id="CHEBI:140327"/>
    </ligand>
</feature>
<dbReference type="AlphaFoldDB" id="A0A6J2VAR9"/>
<dbReference type="GO" id="GO:0016758">
    <property type="term" value="F:hexosyltransferase activity"/>
    <property type="evidence" value="ECO:0007669"/>
    <property type="project" value="InterPro"/>
</dbReference>
<name>A0A6J2VAR9_CHACN</name>
<protein>
    <submittedName>
        <fullName evidence="13">Alpha-1,3-galactosyltransferase 2-like</fullName>
    </submittedName>
</protein>
<feature type="binding site" evidence="11">
    <location>
        <position position="217"/>
    </location>
    <ligand>
        <name>Mn(2+)</name>
        <dbReference type="ChEBI" id="CHEBI:29035"/>
    </ligand>
</feature>
<keyword evidence="4" id="KW-0808">Transferase</keyword>
<reference evidence="13" key="1">
    <citation type="submission" date="2025-08" db="UniProtKB">
        <authorList>
            <consortium name="RefSeq"/>
        </authorList>
    </citation>
    <scope>IDENTIFICATION</scope>
</reference>
<dbReference type="PANTHER" id="PTHR10462">
    <property type="entry name" value="GLYCOSYLTRANSFERASE-RELATED"/>
    <property type="match status" value="1"/>
</dbReference>